<evidence type="ECO:0000313" key="2">
    <source>
        <dbReference type="EMBL" id="RAO72262.1"/>
    </source>
</evidence>
<feature type="region of interest" description="Disordered" evidence="1">
    <location>
        <begin position="175"/>
        <end position="194"/>
    </location>
</feature>
<name>A0A364L8X2_TALAM</name>
<dbReference type="RefSeq" id="XP_040736776.1">
    <property type="nucleotide sequence ID" value="XM_040881061.1"/>
</dbReference>
<comment type="caution">
    <text evidence="2">The sequence shown here is derived from an EMBL/GenBank/DDBJ whole genome shotgun (WGS) entry which is preliminary data.</text>
</comment>
<protein>
    <submittedName>
        <fullName evidence="2">Uncharacterized protein</fullName>
    </submittedName>
</protein>
<sequence length="231" mass="26420">MTSDCMYPQIEERLIPFNDNQDYESEYAAEGCDFNYREWANKQEFISLVKSLSALDLPSAQHIEDIEDISTGDLDSIVSGDQFSHSNNKTTHVPELLVSNSPSPPEYPINRTAWGNADDIPTRVQSAILEEFPPLVRCRDAPAMRYLDEYIMDLEESMLSDWSFSYLVNGDYDEHQENASDTESASISKEKEVRVAESKDEEDWSFLLPSSSTISLRSPCTDTLHYYEREL</sequence>
<reference evidence="2 3" key="1">
    <citation type="journal article" date="2017" name="Biotechnol. Biofuels">
        <title>Differential beta-glucosidase expression as a function of carbon source availability in Talaromyces amestolkiae: a genomic and proteomic approach.</title>
        <authorList>
            <person name="de Eugenio L.I."/>
            <person name="Mendez-Liter J.A."/>
            <person name="Nieto-Dominguez M."/>
            <person name="Alonso L."/>
            <person name="Gil-Munoz J."/>
            <person name="Barriuso J."/>
            <person name="Prieto A."/>
            <person name="Martinez M.J."/>
        </authorList>
    </citation>
    <scope>NUCLEOTIDE SEQUENCE [LARGE SCALE GENOMIC DNA]</scope>
    <source>
        <strain evidence="2 3">CIB</strain>
    </source>
</reference>
<dbReference type="EMBL" id="MIKG01000018">
    <property type="protein sequence ID" value="RAO72262.1"/>
    <property type="molecule type" value="Genomic_DNA"/>
</dbReference>
<dbReference type="OrthoDB" id="4524826at2759"/>
<evidence type="ECO:0000256" key="1">
    <source>
        <dbReference type="SAM" id="MobiDB-lite"/>
    </source>
</evidence>
<dbReference type="AlphaFoldDB" id="A0A364L8X2"/>
<dbReference type="GeneID" id="63797488"/>
<keyword evidence="3" id="KW-1185">Reference proteome</keyword>
<gene>
    <name evidence="2" type="ORF">BHQ10_008274</name>
</gene>
<accession>A0A364L8X2</accession>
<dbReference type="Proteomes" id="UP000249363">
    <property type="component" value="Unassembled WGS sequence"/>
</dbReference>
<evidence type="ECO:0000313" key="3">
    <source>
        <dbReference type="Proteomes" id="UP000249363"/>
    </source>
</evidence>
<proteinExistence type="predicted"/>
<organism evidence="2 3">
    <name type="scientific">Talaromyces amestolkiae</name>
    <dbReference type="NCBI Taxonomy" id="1196081"/>
    <lineage>
        <taxon>Eukaryota</taxon>
        <taxon>Fungi</taxon>
        <taxon>Dikarya</taxon>
        <taxon>Ascomycota</taxon>
        <taxon>Pezizomycotina</taxon>
        <taxon>Eurotiomycetes</taxon>
        <taxon>Eurotiomycetidae</taxon>
        <taxon>Eurotiales</taxon>
        <taxon>Trichocomaceae</taxon>
        <taxon>Talaromyces</taxon>
        <taxon>Talaromyces sect. Talaromyces</taxon>
    </lineage>
</organism>